<organism evidence="3 4">
    <name type="scientific">Frieseomelitta varia</name>
    <dbReference type="NCBI Taxonomy" id="561572"/>
    <lineage>
        <taxon>Eukaryota</taxon>
        <taxon>Metazoa</taxon>
        <taxon>Ecdysozoa</taxon>
        <taxon>Arthropoda</taxon>
        <taxon>Hexapoda</taxon>
        <taxon>Insecta</taxon>
        <taxon>Pterygota</taxon>
        <taxon>Neoptera</taxon>
        <taxon>Endopterygota</taxon>
        <taxon>Hymenoptera</taxon>
        <taxon>Apocrita</taxon>
        <taxon>Aculeata</taxon>
        <taxon>Apoidea</taxon>
        <taxon>Anthophila</taxon>
        <taxon>Apidae</taxon>
        <taxon>Frieseomelitta</taxon>
    </lineage>
</organism>
<feature type="compositionally biased region" description="Basic and acidic residues" evidence="2">
    <location>
        <begin position="138"/>
        <end position="150"/>
    </location>
</feature>
<evidence type="ECO:0000313" key="4">
    <source>
        <dbReference type="Proteomes" id="UP000655588"/>
    </source>
</evidence>
<feature type="region of interest" description="Disordered" evidence="2">
    <location>
        <begin position="45"/>
        <end position="72"/>
    </location>
</feature>
<feature type="compositionally biased region" description="Polar residues" evidence="2">
    <location>
        <begin position="49"/>
        <end position="58"/>
    </location>
</feature>
<keyword evidence="1" id="KW-0175">Coiled coil</keyword>
<dbReference type="OrthoDB" id="7694259at2759"/>
<dbReference type="AlphaFoldDB" id="A0A833RLA5"/>
<feature type="region of interest" description="Disordered" evidence="2">
    <location>
        <begin position="138"/>
        <end position="158"/>
    </location>
</feature>
<sequence>MNSFADNPLFFFMDNISPIISMKANKDIRKIVELSDTGCDARLPAFKASRNTDSSHSPKLSRMKQNENWKSHYDEKIEKKSYGERSRASNGLDAVDTEEYLFTLKEDETNQYYWQSYSPQEDLMENIEFKRKPKCRDFRSKLRTSPDRSRPNSYKQDNSFCEMSNTVRNNPKIVRQNLLNDIKKETLSQSNPTRPKNAGAKLKFVHSNCPSKSLDPNINDQIIINRERIVSTKQDFPEGFVSKDIPRNSSRNQKSHWQRVNDVENHIDEISQRDHRFSRYNSINENAANSNEVSRDWIEPTPSRIRSRTCSPPVERQKKTRSFLKNLYENLDQTETRQDNENENDEYFNFSRLRDVKDNRSVDRQFVDRAVDKDSLSDLQNVCTSGEQFSKLANQVEKSNVRANFWEFIPLDENDEKYKKITENKEITCPYQQQVSLDNKSYPIMKSSAKNSDIRRWKDRFLHKHSKKSGSCNDPSLIKPQVTSEIDNKGNLFAYALRNEQSNEAKEKSNPNFDKDRATSPNVHKNFKMVDSTKNQKQCKYESMSQSKLVSKITFGWTNKTNGYLKRSGSVSKDENDDKKKRITNASNTSSVTDDQKVRTNIVERTAACLKRKLDRSKIREVSAFNQHSPIVVKKKIRSEEFGHSKLPIRIGNRLRSSNPMTKNQFNFKYVSREENKEIESEEPNEEPCRFRSISVRSRTKPKIKPSVIVGEAIDFASKNFQSEGFNPENKIKVKDSLVNDAKADSNLIEDRIGNITAKENLKNEKSVINIVNEDNTRKMLNVEENERKYINRGREMDYKKGLTKEMIDGTPRSGVKDKCCFHLNAEQNIMYNNYCNKEHKNLGSFRSRKPTEIKTQF</sequence>
<evidence type="ECO:0000256" key="2">
    <source>
        <dbReference type="SAM" id="MobiDB-lite"/>
    </source>
</evidence>
<feature type="compositionally biased region" description="Basic and acidic residues" evidence="2">
    <location>
        <begin position="502"/>
        <end position="518"/>
    </location>
</feature>
<protein>
    <submittedName>
        <fullName evidence="3">Uncharacterized protein</fullName>
    </submittedName>
</protein>
<feature type="coiled-coil region" evidence="1">
    <location>
        <begin position="314"/>
        <end position="344"/>
    </location>
</feature>
<keyword evidence="4" id="KW-1185">Reference proteome</keyword>
<evidence type="ECO:0000256" key="1">
    <source>
        <dbReference type="SAM" id="Coils"/>
    </source>
</evidence>
<evidence type="ECO:0000313" key="3">
    <source>
        <dbReference type="EMBL" id="KAF3420998.1"/>
    </source>
</evidence>
<feature type="region of interest" description="Disordered" evidence="2">
    <location>
        <begin position="565"/>
        <end position="595"/>
    </location>
</feature>
<accession>A0A833RLA5</accession>
<reference evidence="3" key="1">
    <citation type="submission" date="2019-11" db="EMBL/GenBank/DDBJ databases">
        <title>The nuclear and mitochondrial genomes of Frieseomelitta varia - a highly eusocial stingless bee (Meliponini) with a permanently sterile worker caste.</title>
        <authorList>
            <person name="Freitas F.C.P."/>
            <person name="Lourenco A.P."/>
            <person name="Nunes F.M.F."/>
            <person name="Paschoal A.R."/>
            <person name="Abreu F.C.P."/>
            <person name="Barbin F.O."/>
            <person name="Bataglia L."/>
            <person name="Cardoso-Junior C.A.M."/>
            <person name="Cervoni M.S."/>
            <person name="Silva S.R."/>
            <person name="Dalarmi F."/>
            <person name="Del Lama M.A."/>
            <person name="Depintor T.S."/>
            <person name="Ferreira K.M."/>
            <person name="Goria P.S."/>
            <person name="Jaskot M.C."/>
            <person name="Lago D.C."/>
            <person name="Luna-Lucena D."/>
            <person name="Moda L.M."/>
            <person name="Nascimento L."/>
            <person name="Pedrino M."/>
            <person name="Rabico F.O."/>
            <person name="Sanches F.C."/>
            <person name="Santos D.E."/>
            <person name="Santos C.G."/>
            <person name="Vieira J."/>
            <person name="Lopes T.F."/>
            <person name="Barchuk A.R."/>
            <person name="Hartfelder K."/>
            <person name="Simoes Z.L.P."/>
            <person name="Bitondi M.M.G."/>
            <person name="Pinheiro D.G."/>
        </authorList>
    </citation>
    <scope>NUCLEOTIDE SEQUENCE</scope>
    <source>
        <strain evidence="3">USP_RPSP 00005682</strain>
        <tissue evidence="3">Whole individual</tissue>
    </source>
</reference>
<feature type="compositionally biased region" description="Polar residues" evidence="2">
    <location>
        <begin position="584"/>
        <end position="593"/>
    </location>
</feature>
<gene>
    <name evidence="3" type="ORF">E2986_07696</name>
</gene>
<comment type="caution">
    <text evidence="3">The sequence shown here is derived from an EMBL/GenBank/DDBJ whole genome shotgun (WGS) entry which is preliminary data.</text>
</comment>
<dbReference type="Proteomes" id="UP000655588">
    <property type="component" value="Unassembled WGS sequence"/>
</dbReference>
<proteinExistence type="predicted"/>
<name>A0A833RLA5_9HYME</name>
<dbReference type="EMBL" id="WNWW01000902">
    <property type="protein sequence ID" value="KAF3420998.1"/>
    <property type="molecule type" value="Genomic_DNA"/>
</dbReference>
<feature type="region of interest" description="Disordered" evidence="2">
    <location>
        <begin position="502"/>
        <end position="525"/>
    </location>
</feature>